<evidence type="ECO:0000256" key="1">
    <source>
        <dbReference type="SAM" id="Phobius"/>
    </source>
</evidence>
<evidence type="ECO:0000313" key="4">
    <source>
        <dbReference type="EMBL" id="GGC17381.1"/>
    </source>
</evidence>
<dbReference type="PANTHER" id="PTHR30273:SF2">
    <property type="entry name" value="PROTEIN FECR"/>
    <property type="match status" value="1"/>
</dbReference>
<dbReference type="Pfam" id="PF16344">
    <property type="entry name" value="FecR_C"/>
    <property type="match status" value="1"/>
</dbReference>
<evidence type="ECO:0000259" key="3">
    <source>
        <dbReference type="Pfam" id="PF16344"/>
    </source>
</evidence>
<feature type="transmembrane region" description="Helical" evidence="1">
    <location>
        <begin position="89"/>
        <end position="111"/>
    </location>
</feature>
<organism evidence="4 5">
    <name type="scientific">Parapedobacter defluvii</name>
    <dbReference type="NCBI Taxonomy" id="2045106"/>
    <lineage>
        <taxon>Bacteria</taxon>
        <taxon>Pseudomonadati</taxon>
        <taxon>Bacteroidota</taxon>
        <taxon>Sphingobacteriia</taxon>
        <taxon>Sphingobacteriales</taxon>
        <taxon>Sphingobacteriaceae</taxon>
        <taxon>Parapedobacter</taxon>
    </lineage>
</organism>
<keyword evidence="1" id="KW-0472">Membrane</keyword>
<evidence type="ECO:0000313" key="5">
    <source>
        <dbReference type="Proteomes" id="UP000597338"/>
    </source>
</evidence>
<dbReference type="Pfam" id="PF04773">
    <property type="entry name" value="FecR"/>
    <property type="match status" value="1"/>
</dbReference>
<keyword evidence="1" id="KW-0812">Transmembrane</keyword>
<dbReference type="Gene3D" id="3.55.50.30">
    <property type="match status" value="1"/>
</dbReference>
<dbReference type="Gene3D" id="2.60.120.1440">
    <property type="match status" value="1"/>
</dbReference>
<sequence>MEMSRLTILFERAMDKTITPEEHDELLAYFADPKNKKLTEKLFASAWKRFNPDHPVFTQEQGSAMLARLSETIQTEERSSAGTRFWPVLWYRAAVAASILLVVSVASYFIFFKVPDDSDGMTLAQAVTQAGIAPGNDRAVITLGDGRTITLDESGVGLLAEEAGIHINKLAEGEISYESSSKSATEIEAVTYNTIQIPKGGQYRLVLPDGTKVHLNSASTLRYPTRFTGMSREVELTGEAYFEVTQRLSENGGPTTAPSKIPFIVKTASQQVEVLGTVFNINAYHEQQTKTTLVEGSVRVVTNTAEAVRLQPGEVATCTAGQTGLVVEKADLDGDLAWHNGYFIFNDENIRSIMERVARWYDVEVAYVGKMDDKRFGGIFQRSKSITQLLENFRTTGLVDFKITERRITVMAK</sequence>
<feature type="domain" description="FecR protein" evidence="2">
    <location>
        <begin position="194"/>
        <end position="299"/>
    </location>
</feature>
<name>A0ABQ1L1G8_9SPHI</name>
<comment type="caution">
    <text evidence="4">The sequence shown here is derived from an EMBL/GenBank/DDBJ whole genome shotgun (WGS) entry which is preliminary data.</text>
</comment>
<dbReference type="Proteomes" id="UP000597338">
    <property type="component" value="Unassembled WGS sequence"/>
</dbReference>
<dbReference type="InterPro" id="IPR006860">
    <property type="entry name" value="FecR"/>
</dbReference>
<accession>A0ABQ1L1G8</accession>
<reference evidence="5" key="1">
    <citation type="journal article" date="2019" name="Int. J. Syst. Evol. Microbiol.">
        <title>The Global Catalogue of Microorganisms (GCM) 10K type strain sequencing project: providing services to taxonomists for standard genome sequencing and annotation.</title>
        <authorList>
            <consortium name="The Broad Institute Genomics Platform"/>
            <consortium name="The Broad Institute Genome Sequencing Center for Infectious Disease"/>
            <person name="Wu L."/>
            <person name="Ma J."/>
        </authorList>
    </citation>
    <scope>NUCLEOTIDE SEQUENCE [LARGE SCALE GENOMIC DNA]</scope>
    <source>
        <strain evidence="5">CGMCC 1.15342</strain>
    </source>
</reference>
<dbReference type="InterPro" id="IPR012373">
    <property type="entry name" value="Ferrdict_sens_TM"/>
</dbReference>
<evidence type="ECO:0000259" key="2">
    <source>
        <dbReference type="Pfam" id="PF04773"/>
    </source>
</evidence>
<gene>
    <name evidence="4" type="ORF">GCM10011386_06510</name>
</gene>
<proteinExistence type="predicted"/>
<protein>
    <submittedName>
        <fullName evidence="4">Iron dicitrate transporter FecR</fullName>
    </submittedName>
</protein>
<dbReference type="EMBL" id="BMIK01000001">
    <property type="protein sequence ID" value="GGC17381.1"/>
    <property type="molecule type" value="Genomic_DNA"/>
</dbReference>
<keyword evidence="1" id="KW-1133">Transmembrane helix</keyword>
<feature type="domain" description="Protein FecR C-terminal" evidence="3">
    <location>
        <begin position="342"/>
        <end position="410"/>
    </location>
</feature>
<dbReference type="InterPro" id="IPR032508">
    <property type="entry name" value="FecR_C"/>
</dbReference>
<dbReference type="PANTHER" id="PTHR30273">
    <property type="entry name" value="PERIPLASMIC SIGNAL SENSOR AND SIGMA FACTOR ACTIVATOR FECR-RELATED"/>
    <property type="match status" value="1"/>
</dbReference>
<keyword evidence="5" id="KW-1185">Reference proteome</keyword>